<sequence>MAHLVRATAVLAVLWSAFAIGEAVDPAFFTWTGRLVLAVVGARI</sequence>
<reference evidence="1" key="1">
    <citation type="journal article" date="2014" name="Int. J. Syst. Evol. Microbiol.">
        <title>Complete genome sequence of Corynebacterium casei LMG S-19264T (=DSM 44701T), isolated from a smear-ripened cheese.</title>
        <authorList>
            <consortium name="US DOE Joint Genome Institute (JGI-PGF)"/>
            <person name="Walter F."/>
            <person name="Albersmeier A."/>
            <person name="Kalinowski J."/>
            <person name="Ruckert C."/>
        </authorList>
    </citation>
    <scope>NUCLEOTIDE SEQUENCE</scope>
    <source>
        <strain evidence="1">CGMCC 1.15725</strain>
    </source>
</reference>
<accession>A0A8J2YRW5</accession>
<comment type="caution">
    <text evidence="1">The sequence shown here is derived from an EMBL/GenBank/DDBJ whole genome shotgun (WGS) entry which is preliminary data.</text>
</comment>
<proteinExistence type="predicted"/>
<dbReference type="RefSeq" id="WP_268237559.1">
    <property type="nucleotide sequence ID" value="NZ_BMJQ01000004.1"/>
</dbReference>
<protein>
    <submittedName>
        <fullName evidence="1">Uncharacterized protein</fullName>
    </submittedName>
</protein>
<gene>
    <name evidence="1" type="ORF">GCM10011611_18550</name>
</gene>
<reference evidence="1" key="2">
    <citation type="submission" date="2020-09" db="EMBL/GenBank/DDBJ databases">
        <authorList>
            <person name="Sun Q."/>
            <person name="Zhou Y."/>
        </authorList>
    </citation>
    <scope>NUCLEOTIDE SEQUENCE</scope>
    <source>
        <strain evidence="1">CGMCC 1.15725</strain>
    </source>
</reference>
<evidence type="ECO:0000313" key="1">
    <source>
        <dbReference type="EMBL" id="GGF13134.1"/>
    </source>
</evidence>
<name>A0A8J2YRW5_9PROT</name>
<evidence type="ECO:0000313" key="2">
    <source>
        <dbReference type="Proteomes" id="UP000646365"/>
    </source>
</evidence>
<keyword evidence="2" id="KW-1185">Reference proteome</keyword>
<dbReference type="Proteomes" id="UP000646365">
    <property type="component" value="Unassembled WGS sequence"/>
</dbReference>
<organism evidence="1 2">
    <name type="scientific">Aliidongia dinghuensis</name>
    <dbReference type="NCBI Taxonomy" id="1867774"/>
    <lineage>
        <taxon>Bacteria</taxon>
        <taxon>Pseudomonadati</taxon>
        <taxon>Pseudomonadota</taxon>
        <taxon>Alphaproteobacteria</taxon>
        <taxon>Rhodospirillales</taxon>
        <taxon>Dongiaceae</taxon>
        <taxon>Aliidongia</taxon>
    </lineage>
</organism>
<dbReference type="AlphaFoldDB" id="A0A8J2YRW5"/>
<dbReference type="EMBL" id="BMJQ01000004">
    <property type="protein sequence ID" value="GGF13134.1"/>
    <property type="molecule type" value="Genomic_DNA"/>
</dbReference>